<protein>
    <recommendedName>
        <fullName evidence="2">histidine kinase</fullName>
        <ecNumber evidence="2">2.7.13.3</ecNumber>
    </recommendedName>
</protein>
<dbReference type="EMBL" id="JEMB01000834">
    <property type="protein sequence ID" value="KYF93208.1"/>
    <property type="molecule type" value="Genomic_DNA"/>
</dbReference>
<evidence type="ECO:0000313" key="6">
    <source>
        <dbReference type="Proteomes" id="UP000075635"/>
    </source>
</evidence>
<dbReference type="Pfam" id="PF01590">
    <property type="entry name" value="GAF"/>
    <property type="match status" value="1"/>
</dbReference>
<dbReference type="GO" id="GO:0000155">
    <property type="term" value="F:phosphorelay sensor kinase activity"/>
    <property type="evidence" value="ECO:0007669"/>
    <property type="project" value="InterPro"/>
</dbReference>
<dbReference type="Gene3D" id="3.30.450.40">
    <property type="match status" value="1"/>
</dbReference>
<comment type="catalytic activity">
    <reaction evidence="1">
        <text>ATP + protein L-histidine = ADP + protein N-phospho-L-histidine.</text>
        <dbReference type="EC" id="2.7.13.3"/>
    </reaction>
</comment>
<dbReference type="InterPro" id="IPR003661">
    <property type="entry name" value="HisK_dim/P_dom"/>
</dbReference>
<dbReference type="InterPro" id="IPR003018">
    <property type="entry name" value="GAF"/>
</dbReference>
<dbReference type="InterPro" id="IPR036890">
    <property type="entry name" value="HATPase_C_sf"/>
</dbReference>
<dbReference type="Gene3D" id="1.10.287.130">
    <property type="match status" value="1"/>
</dbReference>
<dbReference type="SMART" id="SM00388">
    <property type="entry name" value="HisKA"/>
    <property type="match status" value="1"/>
</dbReference>
<dbReference type="CDD" id="cd00082">
    <property type="entry name" value="HisKA"/>
    <property type="match status" value="1"/>
</dbReference>
<dbReference type="PROSITE" id="PS50109">
    <property type="entry name" value="HIS_KIN"/>
    <property type="match status" value="1"/>
</dbReference>
<dbReference type="PANTHER" id="PTHR43547:SF2">
    <property type="entry name" value="HYBRID SIGNAL TRANSDUCTION HISTIDINE KINASE C"/>
    <property type="match status" value="1"/>
</dbReference>
<dbReference type="SUPFAM" id="SSF47384">
    <property type="entry name" value="Homodimeric domain of signal transducing histidine kinase"/>
    <property type="match status" value="1"/>
</dbReference>
<gene>
    <name evidence="5" type="ORF">BE17_48645</name>
</gene>
<evidence type="ECO:0000256" key="1">
    <source>
        <dbReference type="ARBA" id="ARBA00000085"/>
    </source>
</evidence>
<dbReference type="Proteomes" id="UP000075635">
    <property type="component" value="Unassembled WGS sequence"/>
</dbReference>
<proteinExistence type="predicted"/>
<dbReference type="AlphaFoldDB" id="A0A150SLU8"/>
<comment type="caution">
    <text evidence="5">The sequence shown here is derived from an EMBL/GenBank/DDBJ whole genome shotgun (WGS) entry which is preliminary data.</text>
</comment>
<accession>A0A150SLU8</accession>
<dbReference type="EC" id="2.7.13.3" evidence="2"/>
<dbReference type="Pfam" id="PF00512">
    <property type="entry name" value="HisKA"/>
    <property type="match status" value="1"/>
</dbReference>
<dbReference type="Gene3D" id="3.30.565.10">
    <property type="entry name" value="Histidine kinase-like ATPase, C-terminal domain"/>
    <property type="match status" value="1"/>
</dbReference>
<feature type="domain" description="Histidine kinase" evidence="4">
    <location>
        <begin position="100"/>
        <end position="262"/>
    </location>
</feature>
<evidence type="ECO:0000256" key="2">
    <source>
        <dbReference type="ARBA" id="ARBA00012438"/>
    </source>
</evidence>
<name>A0A150SLU8_SORCE</name>
<dbReference type="InterPro" id="IPR005467">
    <property type="entry name" value="His_kinase_dom"/>
</dbReference>
<dbReference type="InterPro" id="IPR036097">
    <property type="entry name" value="HisK_dim/P_sf"/>
</dbReference>
<dbReference type="SUPFAM" id="SSF55874">
    <property type="entry name" value="ATPase domain of HSP90 chaperone/DNA topoisomerase II/histidine kinase"/>
    <property type="match status" value="1"/>
</dbReference>
<evidence type="ECO:0000256" key="3">
    <source>
        <dbReference type="ARBA" id="ARBA00022553"/>
    </source>
</evidence>
<dbReference type="PANTHER" id="PTHR43547">
    <property type="entry name" value="TWO-COMPONENT HISTIDINE KINASE"/>
    <property type="match status" value="1"/>
</dbReference>
<dbReference type="InterPro" id="IPR029016">
    <property type="entry name" value="GAF-like_dom_sf"/>
</dbReference>
<reference evidence="5 6" key="1">
    <citation type="submission" date="2014-02" db="EMBL/GenBank/DDBJ databases">
        <title>The small core and large imbalanced accessory genome model reveals a collaborative survival strategy of Sorangium cellulosum strains in nature.</title>
        <authorList>
            <person name="Han K."/>
            <person name="Peng R."/>
            <person name="Blom J."/>
            <person name="Li Y.-Z."/>
        </authorList>
    </citation>
    <scope>NUCLEOTIDE SEQUENCE [LARGE SCALE GENOMIC DNA]</scope>
    <source>
        <strain evidence="5 6">So0011-07</strain>
    </source>
</reference>
<evidence type="ECO:0000259" key="4">
    <source>
        <dbReference type="PROSITE" id="PS50109"/>
    </source>
</evidence>
<evidence type="ECO:0000313" key="5">
    <source>
        <dbReference type="EMBL" id="KYF93208.1"/>
    </source>
</evidence>
<organism evidence="5 6">
    <name type="scientific">Sorangium cellulosum</name>
    <name type="common">Polyangium cellulosum</name>
    <dbReference type="NCBI Taxonomy" id="56"/>
    <lineage>
        <taxon>Bacteria</taxon>
        <taxon>Pseudomonadati</taxon>
        <taxon>Myxococcota</taxon>
        <taxon>Polyangia</taxon>
        <taxon>Polyangiales</taxon>
        <taxon>Polyangiaceae</taxon>
        <taxon>Sorangium</taxon>
    </lineage>
</organism>
<sequence length="262" mass="29097">MREGHVIAVDDTRTDPRMCAEYDGLHSRHGVAAVLMAPLFRDGSWVASLYAHTATPHRWSQDEITLFREVAGITWPLYENARLVVLLRDAVRARDDFLSIASHELKTPLTSLHLRIESLERATARQPDSPYVSTVKSVLAVAKRQLKRLTDLTTDLLDATRIQAGKLSIEREEVDLVEVVCDVCQRFGSDAARVRSPLMLDAPRSAVGLWDRLRVEQVVDNLLSNALKYGPGEPIHIEVRVREGAALLTVTLPLGPANMPAA</sequence>
<dbReference type="SUPFAM" id="SSF55781">
    <property type="entry name" value="GAF domain-like"/>
    <property type="match status" value="1"/>
</dbReference>
<keyword evidence="3" id="KW-0597">Phosphoprotein</keyword>